<feature type="domain" description="Right handed beta helix" evidence="1">
    <location>
        <begin position="94"/>
        <end position="253"/>
    </location>
</feature>
<evidence type="ECO:0000313" key="2">
    <source>
        <dbReference type="EMBL" id="GAA4514820.1"/>
    </source>
</evidence>
<sequence>MMFRLHVFLCLLFNLSFLGLYAQVEYKYHPVPTKYSNRFFQKSVQLAIDKEGFEIENILPKGYKRDGSVDYTDYIQAAINKYKVLKFPNFPLKVNVKGLNIWSNRTLIFREGSSLIMEPNGNTNYAILRLHAVSNVKIYNLKIIGDREKHFNNSGQWGMGISIRGSKNILIDKAIIEKCWGDAIYLGSILGGKSNEDIKITNSMLDYNRRNGISIISGINILIKNCIISNTVGHNPMAGIDIEPNNSNDVIRNIELLDIVTFNNRWYGIIVSLSNLQRKNSNKVSVNIINHTDECSTVALATTLGTRKKNELNSAEGKINIYNPTWIDNSKTSFLYNETYYDKIIVEFKNVRILQSQFNKNTQNQYLFDQTIKRTPNLRID</sequence>
<organism evidence="2 3">
    <name type="scientific">Sphingobacterium thermophilum</name>
    <dbReference type="NCBI Taxonomy" id="768534"/>
    <lineage>
        <taxon>Bacteria</taxon>
        <taxon>Pseudomonadati</taxon>
        <taxon>Bacteroidota</taxon>
        <taxon>Sphingobacteriia</taxon>
        <taxon>Sphingobacteriales</taxon>
        <taxon>Sphingobacteriaceae</taxon>
        <taxon>Sphingobacterium</taxon>
    </lineage>
</organism>
<dbReference type="Proteomes" id="UP001500394">
    <property type="component" value="Unassembled WGS sequence"/>
</dbReference>
<comment type="caution">
    <text evidence="2">The sequence shown here is derived from an EMBL/GenBank/DDBJ whole genome shotgun (WGS) entry which is preliminary data.</text>
</comment>
<dbReference type="InterPro" id="IPR011050">
    <property type="entry name" value="Pectin_lyase_fold/virulence"/>
</dbReference>
<dbReference type="InterPro" id="IPR012334">
    <property type="entry name" value="Pectin_lyas_fold"/>
</dbReference>
<dbReference type="InterPro" id="IPR039448">
    <property type="entry name" value="Beta_helix"/>
</dbReference>
<proteinExistence type="predicted"/>
<protein>
    <recommendedName>
        <fullName evidence="1">Right handed beta helix domain-containing protein</fullName>
    </recommendedName>
</protein>
<dbReference type="SUPFAM" id="SSF51126">
    <property type="entry name" value="Pectin lyase-like"/>
    <property type="match status" value="1"/>
</dbReference>
<keyword evidence="3" id="KW-1185">Reference proteome</keyword>
<evidence type="ECO:0000313" key="3">
    <source>
        <dbReference type="Proteomes" id="UP001500394"/>
    </source>
</evidence>
<name>A0ABP8R0F8_9SPHI</name>
<dbReference type="SMART" id="SM00710">
    <property type="entry name" value="PbH1"/>
    <property type="match status" value="5"/>
</dbReference>
<accession>A0ABP8R0F8</accession>
<gene>
    <name evidence="2" type="ORF">GCM10023173_11860</name>
</gene>
<dbReference type="Pfam" id="PF13229">
    <property type="entry name" value="Beta_helix"/>
    <property type="match status" value="1"/>
</dbReference>
<dbReference type="InterPro" id="IPR006626">
    <property type="entry name" value="PbH1"/>
</dbReference>
<evidence type="ECO:0000259" key="1">
    <source>
        <dbReference type="Pfam" id="PF13229"/>
    </source>
</evidence>
<dbReference type="Gene3D" id="2.160.20.10">
    <property type="entry name" value="Single-stranded right-handed beta-helix, Pectin lyase-like"/>
    <property type="match status" value="1"/>
</dbReference>
<dbReference type="EMBL" id="BAABGR010000015">
    <property type="protein sequence ID" value="GAA4514820.1"/>
    <property type="molecule type" value="Genomic_DNA"/>
</dbReference>
<reference evidence="3" key="1">
    <citation type="journal article" date="2019" name="Int. J. Syst. Evol. Microbiol.">
        <title>The Global Catalogue of Microorganisms (GCM) 10K type strain sequencing project: providing services to taxonomists for standard genome sequencing and annotation.</title>
        <authorList>
            <consortium name="The Broad Institute Genomics Platform"/>
            <consortium name="The Broad Institute Genome Sequencing Center for Infectious Disease"/>
            <person name="Wu L."/>
            <person name="Ma J."/>
        </authorList>
    </citation>
    <scope>NUCLEOTIDE SEQUENCE [LARGE SCALE GENOMIC DNA]</scope>
    <source>
        <strain evidence="3">JCM 17858</strain>
    </source>
</reference>